<evidence type="ECO:0000256" key="1">
    <source>
        <dbReference type="SAM" id="MobiDB-lite"/>
    </source>
</evidence>
<dbReference type="EMBL" id="GL891302">
    <property type="protein sequence ID" value="EGO60899.1"/>
    <property type="molecule type" value="Genomic_DNA"/>
</dbReference>
<gene>
    <name evidence="2" type="ORF">NEUTE1DRAFT_127678</name>
</gene>
<dbReference type="Proteomes" id="UP000008065">
    <property type="component" value="Unassembled WGS sequence"/>
</dbReference>
<dbReference type="RefSeq" id="XP_009848080.1">
    <property type="nucleotide sequence ID" value="XM_009849778.1"/>
</dbReference>
<dbReference type="KEGG" id="nte:NEUTE1DRAFT127678"/>
<reference evidence="3" key="1">
    <citation type="journal article" date="2011" name="Genetics">
        <title>Massive changes in genome architecture accompany the transition to self-fertility in the filamentous fungus Neurospora tetrasperma.</title>
        <authorList>
            <person name="Ellison C.E."/>
            <person name="Stajich J.E."/>
            <person name="Jacobson D.J."/>
            <person name="Natvig D.O."/>
            <person name="Lapidus A."/>
            <person name="Foster B."/>
            <person name="Aerts A."/>
            <person name="Riley R."/>
            <person name="Lindquist E.A."/>
            <person name="Grigoriev I.V."/>
            <person name="Taylor J.W."/>
        </authorList>
    </citation>
    <scope>NUCLEOTIDE SEQUENCE [LARGE SCALE GENOMIC DNA]</scope>
    <source>
        <strain evidence="3">FGSC 2508 / P0657</strain>
    </source>
</reference>
<protein>
    <submittedName>
        <fullName evidence="2">Uncharacterized protein</fullName>
    </submittedName>
</protein>
<dbReference type="GeneID" id="20825124"/>
<dbReference type="VEuPathDB" id="FungiDB:NEUTE1DRAFT_127678"/>
<feature type="region of interest" description="Disordered" evidence="1">
    <location>
        <begin position="178"/>
        <end position="197"/>
    </location>
</feature>
<organism evidence="2 3">
    <name type="scientific">Neurospora tetrasperma (strain FGSC 2508 / ATCC MYA-4615 / P0657)</name>
    <dbReference type="NCBI Taxonomy" id="510951"/>
    <lineage>
        <taxon>Eukaryota</taxon>
        <taxon>Fungi</taxon>
        <taxon>Dikarya</taxon>
        <taxon>Ascomycota</taxon>
        <taxon>Pezizomycotina</taxon>
        <taxon>Sordariomycetes</taxon>
        <taxon>Sordariomycetidae</taxon>
        <taxon>Sordariales</taxon>
        <taxon>Sordariaceae</taxon>
        <taxon>Neurospora</taxon>
    </lineage>
</organism>
<proteinExistence type="predicted"/>
<dbReference type="AlphaFoldDB" id="F8MF45"/>
<evidence type="ECO:0000313" key="2">
    <source>
        <dbReference type="EMBL" id="EGO60899.1"/>
    </source>
</evidence>
<name>F8MF45_NEUT8</name>
<sequence>MFNVGRHIVILPETLKLDMETDEIGIHLHSMEILTQLPLLPSVYYERDEVRITRRHGLEVYQWWIPRLRLWKSAYSSNDYASLAHPALEQSHNHAPRHSSGARPSVMRIFPEYLWNISTGTGTKPDNPSSRRSRLLEAWFYQRAGLIVDVLFQASPGLRACPYASRMCRYDLTSTFTYSPTTQSRNPGPRTKKAGAL</sequence>
<accession>F8MF45</accession>
<keyword evidence="3" id="KW-1185">Reference proteome</keyword>
<evidence type="ECO:0000313" key="3">
    <source>
        <dbReference type="Proteomes" id="UP000008065"/>
    </source>
</evidence>
<dbReference type="HOGENOM" id="CLU_1272623_0_0_1"/>